<proteinExistence type="predicted"/>
<keyword evidence="2" id="KW-1185">Reference proteome</keyword>
<sequence>MTMSMLEEAQNKAHFRLVVVEGKAYVETYEKAYQSRGNVTLWGIVPLLPNYPGKLPDLDLMFSCNDRLEIYQKDYSGPDKPPPPPLFRYSGDDATWDIVFPDWSFWGLKEDIFNK</sequence>
<dbReference type="Proteomes" id="UP000504608">
    <property type="component" value="Unplaced"/>
</dbReference>
<dbReference type="OrthoDB" id="202415at2759"/>
<evidence type="ECO:0000313" key="2">
    <source>
        <dbReference type="Proteomes" id="UP000504608"/>
    </source>
</evidence>
<dbReference type="RefSeq" id="XP_022985103.1">
    <property type="nucleotide sequence ID" value="XM_023129335.1"/>
</dbReference>
<dbReference type="GeneID" id="111483179"/>
<dbReference type="AlphaFoldDB" id="A0A6J1JCL1"/>
<dbReference type="PANTHER" id="PTHR12203">
    <property type="entry name" value="KDEL LYS-ASP-GLU-LEU CONTAINING - RELATED"/>
    <property type="match status" value="1"/>
</dbReference>
<dbReference type="Pfam" id="PF05686">
    <property type="entry name" value="Glyco_transf_90"/>
    <property type="match status" value="1"/>
</dbReference>
<reference evidence="3" key="1">
    <citation type="submission" date="2025-08" db="UniProtKB">
        <authorList>
            <consortium name="RefSeq"/>
        </authorList>
    </citation>
    <scope>IDENTIFICATION</scope>
    <source>
        <tissue evidence="3">Young leaves</tissue>
    </source>
</reference>
<organism evidence="2 3">
    <name type="scientific">Cucurbita maxima</name>
    <name type="common">Pumpkin</name>
    <name type="synonym">Winter squash</name>
    <dbReference type="NCBI Taxonomy" id="3661"/>
    <lineage>
        <taxon>Eukaryota</taxon>
        <taxon>Viridiplantae</taxon>
        <taxon>Streptophyta</taxon>
        <taxon>Embryophyta</taxon>
        <taxon>Tracheophyta</taxon>
        <taxon>Spermatophyta</taxon>
        <taxon>Magnoliopsida</taxon>
        <taxon>eudicotyledons</taxon>
        <taxon>Gunneridae</taxon>
        <taxon>Pentapetalae</taxon>
        <taxon>rosids</taxon>
        <taxon>fabids</taxon>
        <taxon>Cucurbitales</taxon>
        <taxon>Cucurbitaceae</taxon>
        <taxon>Cucurbiteae</taxon>
        <taxon>Cucurbita</taxon>
    </lineage>
</organism>
<dbReference type="InterPro" id="IPR051091">
    <property type="entry name" value="O-Glucosyltr/Glycosyltrsf_90"/>
</dbReference>
<dbReference type="KEGG" id="cmax:111483179"/>
<protein>
    <submittedName>
        <fullName evidence="3">Uncharacterized protein LOC111483179</fullName>
    </submittedName>
</protein>
<evidence type="ECO:0000259" key="1">
    <source>
        <dbReference type="Pfam" id="PF05686"/>
    </source>
</evidence>
<dbReference type="PANTHER" id="PTHR12203:SF99">
    <property type="entry name" value="OS04G0534100 PROTEIN"/>
    <property type="match status" value="1"/>
</dbReference>
<gene>
    <name evidence="3" type="primary">LOC111483179</name>
</gene>
<evidence type="ECO:0000313" key="3">
    <source>
        <dbReference type="RefSeq" id="XP_022985103.1"/>
    </source>
</evidence>
<accession>A0A6J1JCL1</accession>
<feature type="domain" description="Glycosyl transferase CAP10" evidence="1">
    <location>
        <begin position="2"/>
        <end position="110"/>
    </location>
</feature>
<dbReference type="InterPro" id="IPR006598">
    <property type="entry name" value="CAP10"/>
</dbReference>
<name>A0A6J1JCL1_CUCMA</name>